<evidence type="ECO:0000313" key="1">
    <source>
        <dbReference type="EMBL" id="KIL60088.1"/>
    </source>
</evidence>
<reference evidence="1 2" key="1">
    <citation type="submission" date="2014-04" db="EMBL/GenBank/DDBJ databases">
        <title>Evolutionary Origins and Diversification of the Mycorrhizal Mutualists.</title>
        <authorList>
            <consortium name="DOE Joint Genome Institute"/>
            <consortium name="Mycorrhizal Genomics Consortium"/>
            <person name="Kohler A."/>
            <person name="Kuo A."/>
            <person name="Nagy L.G."/>
            <person name="Floudas D."/>
            <person name="Copeland A."/>
            <person name="Barry K.W."/>
            <person name="Cichocki N."/>
            <person name="Veneault-Fourrey C."/>
            <person name="LaButti K."/>
            <person name="Lindquist E.A."/>
            <person name="Lipzen A."/>
            <person name="Lundell T."/>
            <person name="Morin E."/>
            <person name="Murat C."/>
            <person name="Riley R."/>
            <person name="Ohm R."/>
            <person name="Sun H."/>
            <person name="Tunlid A."/>
            <person name="Henrissat B."/>
            <person name="Grigoriev I.V."/>
            <person name="Hibbett D.S."/>
            <person name="Martin F."/>
        </authorList>
    </citation>
    <scope>NUCLEOTIDE SEQUENCE [LARGE SCALE GENOMIC DNA]</scope>
    <source>
        <strain evidence="1 2">Koide BX008</strain>
    </source>
</reference>
<dbReference type="EMBL" id="KN818304">
    <property type="protein sequence ID" value="KIL60088.1"/>
    <property type="molecule type" value="Genomic_DNA"/>
</dbReference>
<sequence length="58" mass="6345">MNRGREAVDPGDPLIPTEASTIRILPQLVAMPPFFTSAIANLQRLKGIWYVGSVHADL</sequence>
<dbReference type="InParanoid" id="A0A0C2WUQ8"/>
<accession>A0A0C2WUQ8</accession>
<keyword evidence="2" id="KW-1185">Reference proteome</keyword>
<organism evidence="1 2">
    <name type="scientific">Amanita muscaria (strain Koide BX008)</name>
    <dbReference type="NCBI Taxonomy" id="946122"/>
    <lineage>
        <taxon>Eukaryota</taxon>
        <taxon>Fungi</taxon>
        <taxon>Dikarya</taxon>
        <taxon>Basidiomycota</taxon>
        <taxon>Agaricomycotina</taxon>
        <taxon>Agaricomycetes</taxon>
        <taxon>Agaricomycetidae</taxon>
        <taxon>Agaricales</taxon>
        <taxon>Pluteineae</taxon>
        <taxon>Amanitaceae</taxon>
        <taxon>Amanita</taxon>
    </lineage>
</organism>
<proteinExistence type="predicted"/>
<protein>
    <submittedName>
        <fullName evidence="1">Uncharacterized protein</fullName>
    </submittedName>
</protein>
<evidence type="ECO:0000313" key="2">
    <source>
        <dbReference type="Proteomes" id="UP000054549"/>
    </source>
</evidence>
<dbReference type="AlphaFoldDB" id="A0A0C2WUQ8"/>
<dbReference type="Proteomes" id="UP000054549">
    <property type="component" value="Unassembled WGS sequence"/>
</dbReference>
<dbReference type="HOGENOM" id="CLU_2978690_0_0_1"/>
<name>A0A0C2WUQ8_AMAMK</name>
<gene>
    <name evidence="1" type="ORF">M378DRAFT_168484</name>
</gene>